<dbReference type="AlphaFoldDB" id="A0A023WZQ5"/>
<keyword evidence="13" id="KW-1208">Phospholipid metabolism</keyword>
<keyword evidence="9 16" id="KW-1133">Transmembrane helix</keyword>
<feature type="transmembrane region" description="Helical" evidence="16">
    <location>
        <begin position="7"/>
        <end position="25"/>
    </location>
</feature>
<dbReference type="Proteomes" id="UP001281130">
    <property type="component" value="Unassembled WGS sequence"/>
</dbReference>
<dbReference type="PANTHER" id="PTHR14269:SF61">
    <property type="entry name" value="CDP-DIACYLGLYCEROL--SERINE O-PHOSPHATIDYLTRANSFERASE"/>
    <property type="match status" value="1"/>
</dbReference>
<keyword evidence="10" id="KW-0443">Lipid metabolism</keyword>
<evidence type="ECO:0000313" key="17">
    <source>
        <dbReference type="EMBL" id="AHY45436.1"/>
    </source>
</evidence>
<dbReference type="HOGENOM" id="CLU_049944_3_2_11"/>
<dbReference type="PROSITE" id="PS00379">
    <property type="entry name" value="CDP_ALCOHOL_P_TRANSF"/>
    <property type="match status" value="1"/>
</dbReference>
<reference evidence="18" key="2">
    <citation type="submission" date="2023-11" db="EMBL/GenBank/DDBJ databases">
        <title>MicrobeMod: A computational toolkit for identifying prokaryotic methylation and restriction-modification with nanopore sequencing.</title>
        <authorList>
            <person name="Crits-Christoph A."/>
            <person name="Kang S.C."/>
            <person name="Lee H."/>
            <person name="Ostrov N."/>
        </authorList>
    </citation>
    <scope>NUCLEOTIDE SEQUENCE</scope>
    <source>
        <strain evidence="18">ATCC 51242</strain>
    </source>
</reference>
<evidence type="ECO:0000256" key="7">
    <source>
        <dbReference type="ARBA" id="ARBA00022679"/>
    </source>
</evidence>
<reference evidence="17 19" key="1">
    <citation type="submission" date="2014-03" db="EMBL/GenBank/DDBJ databases">
        <title>Complete genome sequence of the Radio-Resistant Rubrobacter radiotolerans RSPS-4.</title>
        <authorList>
            <person name="Egas C.C."/>
            <person name="Barroso C.C."/>
            <person name="Froufe H.J.C."/>
            <person name="Pacheco J.J."/>
            <person name="Albuquerque L.L."/>
            <person name="da Costa M.M.S."/>
        </authorList>
    </citation>
    <scope>NUCLEOTIDE SEQUENCE [LARGE SCALE GENOMIC DNA]</scope>
    <source>
        <strain evidence="17 19">RSPS-4</strain>
    </source>
</reference>
<evidence type="ECO:0000256" key="6">
    <source>
        <dbReference type="ARBA" id="ARBA00022516"/>
    </source>
</evidence>
<dbReference type="Proteomes" id="UP000025229">
    <property type="component" value="Chromosome"/>
</dbReference>
<dbReference type="EC" id="2.7.8.8" evidence="4"/>
<dbReference type="EMBL" id="JAWXXX010000001">
    <property type="protein sequence ID" value="MDX5892847.1"/>
    <property type="molecule type" value="Genomic_DNA"/>
</dbReference>
<evidence type="ECO:0000256" key="11">
    <source>
        <dbReference type="ARBA" id="ARBA00023136"/>
    </source>
</evidence>
<evidence type="ECO:0000256" key="8">
    <source>
        <dbReference type="ARBA" id="ARBA00022692"/>
    </source>
</evidence>
<evidence type="ECO:0000256" key="4">
    <source>
        <dbReference type="ARBA" id="ARBA00013174"/>
    </source>
</evidence>
<feature type="transmembrane region" description="Helical" evidence="16">
    <location>
        <begin position="146"/>
        <end position="170"/>
    </location>
</feature>
<evidence type="ECO:0000256" key="14">
    <source>
        <dbReference type="ARBA" id="ARBA00032361"/>
    </source>
</evidence>
<dbReference type="OrthoDB" id="9777147at2"/>
<dbReference type="STRING" id="42256.RradSPS_0153"/>
<organism evidence="17 19">
    <name type="scientific">Rubrobacter radiotolerans</name>
    <name type="common">Arthrobacter radiotolerans</name>
    <dbReference type="NCBI Taxonomy" id="42256"/>
    <lineage>
        <taxon>Bacteria</taxon>
        <taxon>Bacillati</taxon>
        <taxon>Actinomycetota</taxon>
        <taxon>Rubrobacteria</taxon>
        <taxon>Rubrobacterales</taxon>
        <taxon>Rubrobacteraceae</taxon>
        <taxon>Rubrobacter</taxon>
    </lineage>
</organism>
<dbReference type="eggNOG" id="COG1183">
    <property type="taxonomic scope" value="Bacteria"/>
</dbReference>
<dbReference type="RefSeq" id="WP_051589163.1">
    <property type="nucleotide sequence ID" value="NZ_CP007514.1"/>
</dbReference>
<evidence type="ECO:0000256" key="16">
    <source>
        <dbReference type="SAM" id="Phobius"/>
    </source>
</evidence>
<keyword evidence="7 15" id="KW-0808">Transferase</keyword>
<evidence type="ECO:0000313" key="18">
    <source>
        <dbReference type="EMBL" id="MDX5892847.1"/>
    </source>
</evidence>
<comment type="catalytic activity">
    <reaction evidence="1">
        <text>a CDP-1,2-diacyl-sn-glycerol + L-serine = a 1,2-diacyl-sn-glycero-3-phospho-L-serine + CMP + H(+)</text>
        <dbReference type="Rhea" id="RHEA:16913"/>
        <dbReference type="ChEBI" id="CHEBI:15378"/>
        <dbReference type="ChEBI" id="CHEBI:33384"/>
        <dbReference type="ChEBI" id="CHEBI:57262"/>
        <dbReference type="ChEBI" id="CHEBI:58332"/>
        <dbReference type="ChEBI" id="CHEBI:60377"/>
        <dbReference type="EC" id="2.7.8.8"/>
    </reaction>
</comment>
<dbReference type="EMBL" id="CP007514">
    <property type="protein sequence ID" value="AHY45436.1"/>
    <property type="molecule type" value="Genomic_DNA"/>
</dbReference>
<evidence type="ECO:0000256" key="15">
    <source>
        <dbReference type="RuleBase" id="RU003750"/>
    </source>
</evidence>
<feature type="transmembrane region" description="Helical" evidence="16">
    <location>
        <begin position="90"/>
        <end position="109"/>
    </location>
</feature>
<dbReference type="PANTHER" id="PTHR14269">
    <property type="entry name" value="CDP-DIACYLGLYCEROL--GLYCEROL-3-PHOSPHATE 3-PHOSPHATIDYLTRANSFERASE-RELATED"/>
    <property type="match status" value="1"/>
</dbReference>
<dbReference type="PATRIC" id="fig|42256.3.peg.155"/>
<evidence type="ECO:0000256" key="3">
    <source>
        <dbReference type="ARBA" id="ARBA00010441"/>
    </source>
</evidence>
<keyword evidence="11 16" id="KW-0472">Membrane</keyword>
<proteinExistence type="inferred from homology"/>
<evidence type="ECO:0000313" key="19">
    <source>
        <dbReference type="Proteomes" id="UP000025229"/>
    </source>
</evidence>
<dbReference type="GO" id="GO:0012505">
    <property type="term" value="C:endomembrane system"/>
    <property type="evidence" value="ECO:0007669"/>
    <property type="project" value="UniProtKB-SubCell"/>
</dbReference>
<name>A0A023WZQ5_RUBRA</name>
<dbReference type="InterPro" id="IPR050324">
    <property type="entry name" value="CDP-alcohol_PTase-I"/>
</dbReference>
<evidence type="ECO:0000256" key="2">
    <source>
        <dbReference type="ARBA" id="ARBA00004127"/>
    </source>
</evidence>
<dbReference type="KEGG" id="rrd:RradSPS_0153"/>
<dbReference type="GO" id="GO:0016020">
    <property type="term" value="C:membrane"/>
    <property type="evidence" value="ECO:0007669"/>
    <property type="project" value="InterPro"/>
</dbReference>
<accession>A0A023WZQ5</accession>
<evidence type="ECO:0000256" key="9">
    <source>
        <dbReference type="ARBA" id="ARBA00022989"/>
    </source>
</evidence>
<dbReference type="InterPro" id="IPR000462">
    <property type="entry name" value="CDP-OH_P_trans"/>
</dbReference>
<dbReference type="InterPro" id="IPR048254">
    <property type="entry name" value="CDP_ALCOHOL_P_TRANSF_CS"/>
</dbReference>
<dbReference type="InterPro" id="IPR004533">
    <property type="entry name" value="CDP-diaglyc--ser_O-PTrfase"/>
</dbReference>
<evidence type="ECO:0000256" key="1">
    <source>
        <dbReference type="ARBA" id="ARBA00000287"/>
    </source>
</evidence>
<dbReference type="NCBIfam" id="TIGR00473">
    <property type="entry name" value="pssA"/>
    <property type="match status" value="1"/>
</dbReference>
<keyword evidence="6" id="KW-0444">Lipid biosynthesis</keyword>
<dbReference type="InterPro" id="IPR043130">
    <property type="entry name" value="CDP-OH_PTrfase_TM_dom"/>
</dbReference>
<evidence type="ECO:0000256" key="12">
    <source>
        <dbReference type="ARBA" id="ARBA00023209"/>
    </source>
</evidence>
<sequence length="182" mass="18764">MRELFSLPNLATFGNLAAGFSALVLASQESFVRAAVLVGIAAVFDLLDGVIARQSEGESEFGANLDSLADIVSFGVAPAFALFLASLVEFGSLGVAVAAVFVLAGTVRLARFPLVKDRRVFVGLPIPPAGLALAALAALAPPPTVAVATALALGVLMVSVIPFPTLRSLFERSGSRSKERPE</sequence>
<evidence type="ECO:0000256" key="13">
    <source>
        <dbReference type="ARBA" id="ARBA00023264"/>
    </source>
</evidence>
<dbReference type="GO" id="GO:0008654">
    <property type="term" value="P:phospholipid biosynthetic process"/>
    <property type="evidence" value="ECO:0007669"/>
    <property type="project" value="UniProtKB-KW"/>
</dbReference>
<comment type="subcellular location">
    <subcellularLocation>
        <location evidence="2">Endomembrane system</location>
        <topology evidence="2">Multi-pass membrane protein</topology>
    </subcellularLocation>
</comment>
<comment type="similarity">
    <text evidence="3 15">Belongs to the CDP-alcohol phosphatidyltransferase class-I family.</text>
</comment>
<evidence type="ECO:0000256" key="5">
    <source>
        <dbReference type="ARBA" id="ARBA00017171"/>
    </source>
</evidence>
<keyword evidence="8 16" id="KW-0812">Transmembrane</keyword>
<dbReference type="Gene3D" id="1.20.120.1760">
    <property type="match status" value="1"/>
</dbReference>
<evidence type="ECO:0000256" key="10">
    <source>
        <dbReference type="ARBA" id="ARBA00023098"/>
    </source>
</evidence>
<keyword evidence="19" id="KW-1185">Reference proteome</keyword>
<keyword evidence="12" id="KW-0594">Phospholipid biosynthesis</keyword>
<dbReference type="Pfam" id="PF01066">
    <property type="entry name" value="CDP-OH_P_transf"/>
    <property type="match status" value="1"/>
</dbReference>
<protein>
    <recommendedName>
        <fullName evidence="5">CDP-diacylglycerol--serine O-phosphatidyltransferase</fullName>
        <ecNumber evidence="4">2.7.8.8</ecNumber>
    </recommendedName>
    <alternativeName>
        <fullName evidence="14">Phosphatidylserine synthase</fullName>
    </alternativeName>
</protein>
<gene>
    <name evidence="18" type="primary">pssA</name>
    <name evidence="17" type="ORF">RradSPS_0153</name>
    <name evidence="18" type="ORF">SIL72_02280</name>
</gene>
<dbReference type="GO" id="GO:0003882">
    <property type="term" value="F:CDP-diacylglycerol-serine O-phosphatidyltransferase activity"/>
    <property type="evidence" value="ECO:0007669"/>
    <property type="project" value="UniProtKB-EC"/>
</dbReference>
<feature type="transmembrane region" description="Helical" evidence="16">
    <location>
        <begin position="121"/>
        <end position="140"/>
    </location>
</feature>